<protein>
    <recommendedName>
        <fullName evidence="4">L1 transposable element RRM domain-containing protein</fullName>
    </recommendedName>
</protein>
<dbReference type="EMBL" id="AYCK01029735">
    <property type="status" value="NOT_ANNOTATED_CDS"/>
    <property type="molecule type" value="Genomic_DNA"/>
</dbReference>
<proteinExistence type="predicted"/>
<evidence type="ECO:0000313" key="3">
    <source>
        <dbReference type="Proteomes" id="UP000028760"/>
    </source>
</evidence>
<dbReference type="STRING" id="48698.ENSPFOP00000020338"/>
<dbReference type="Proteomes" id="UP000028760">
    <property type="component" value="Unassembled WGS sequence"/>
</dbReference>
<evidence type="ECO:0000313" key="2">
    <source>
        <dbReference type="Ensembl" id="ENSPFOP00000020338.2"/>
    </source>
</evidence>
<evidence type="ECO:0000256" key="1">
    <source>
        <dbReference type="SAM" id="Coils"/>
    </source>
</evidence>
<accession>A0A087YQN5</accession>
<dbReference type="InterPro" id="IPR004244">
    <property type="entry name" value="Transposase_22"/>
</dbReference>
<dbReference type="GeneTree" id="ENSGT01090000260296"/>
<dbReference type="Gene3D" id="1.20.1170.10">
    <property type="match status" value="1"/>
</dbReference>
<name>A0A087YQN5_POEFO</name>
<dbReference type="Gene3D" id="3.30.70.1820">
    <property type="entry name" value="L1 transposable element, RRM domain"/>
    <property type="match status" value="1"/>
</dbReference>
<sequence length="211" mass="23762">KSREPGPAAPDSPEGSYPMANATILEAINSLRTELQTIDTRIEEVSTTIRGELLNLKTETQNAIHVLKTSSDQHGASIVELERAASQSADEVTALQSEIKRLRTEMNQLTEKHIDLEGRSRRQNIRIAMLKEGAEKGAEMNGFVSQLLKEVLTLDDMPLVDRAHRALRRRPDDTGPPRALVVRLHYYRDVTTILRKAMTQRDLAYQGQKIR</sequence>
<dbReference type="Ensembl" id="ENSPFOT00000020362.2">
    <property type="protein sequence ID" value="ENSPFOP00000020338.2"/>
    <property type="gene ID" value="ENSPFOG00000020212.2"/>
</dbReference>
<dbReference type="AlphaFoldDB" id="A0A087YQN5"/>
<organism evidence="2 3">
    <name type="scientific">Poecilia formosa</name>
    <name type="common">Amazon molly</name>
    <name type="synonym">Limia formosa</name>
    <dbReference type="NCBI Taxonomy" id="48698"/>
    <lineage>
        <taxon>Eukaryota</taxon>
        <taxon>Metazoa</taxon>
        <taxon>Chordata</taxon>
        <taxon>Craniata</taxon>
        <taxon>Vertebrata</taxon>
        <taxon>Euteleostomi</taxon>
        <taxon>Actinopterygii</taxon>
        <taxon>Neopterygii</taxon>
        <taxon>Teleostei</taxon>
        <taxon>Neoteleostei</taxon>
        <taxon>Acanthomorphata</taxon>
        <taxon>Ovalentaria</taxon>
        <taxon>Atherinomorphae</taxon>
        <taxon>Cyprinodontiformes</taxon>
        <taxon>Poeciliidae</taxon>
        <taxon>Poeciliinae</taxon>
        <taxon>Poecilia</taxon>
    </lineage>
</organism>
<evidence type="ECO:0008006" key="4">
    <source>
        <dbReference type="Google" id="ProtNLM"/>
    </source>
</evidence>
<keyword evidence="3" id="KW-1185">Reference proteome</keyword>
<dbReference type="PANTHER" id="PTHR11505">
    <property type="entry name" value="L1 TRANSPOSABLE ELEMENT-RELATED"/>
    <property type="match status" value="1"/>
</dbReference>
<reference evidence="2" key="2">
    <citation type="submission" date="2025-08" db="UniProtKB">
        <authorList>
            <consortium name="Ensembl"/>
        </authorList>
    </citation>
    <scope>IDENTIFICATION</scope>
</reference>
<reference evidence="3" key="1">
    <citation type="submission" date="2013-10" db="EMBL/GenBank/DDBJ databases">
        <authorList>
            <person name="Schartl M."/>
            <person name="Warren W."/>
        </authorList>
    </citation>
    <scope>NUCLEOTIDE SEQUENCE [LARGE SCALE GENOMIC DNA]</scope>
    <source>
        <strain evidence="3">female</strain>
    </source>
</reference>
<feature type="coiled-coil region" evidence="1">
    <location>
        <begin position="78"/>
        <end position="119"/>
    </location>
</feature>
<keyword evidence="1" id="KW-0175">Coiled coil</keyword>
<reference evidence="2" key="3">
    <citation type="submission" date="2025-09" db="UniProtKB">
        <authorList>
            <consortium name="Ensembl"/>
        </authorList>
    </citation>
    <scope>IDENTIFICATION</scope>
</reference>